<reference evidence="3" key="1">
    <citation type="submission" date="2011-01" db="EMBL/GenBank/DDBJ databases">
        <title>Complete sequence of chromosome of Rahnella sp. Y9602.</title>
        <authorList>
            <consortium name="US DOE Joint Genome Institute"/>
            <person name="Lucas S."/>
            <person name="Copeland A."/>
            <person name="Lapidus A."/>
            <person name="Cheng J.-F."/>
            <person name="Goodwin L."/>
            <person name="Pitluck S."/>
            <person name="Lu M."/>
            <person name="Detter J.C."/>
            <person name="Han C."/>
            <person name="Tapia R."/>
            <person name="Land M."/>
            <person name="Hauser L."/>
            <person name="Kyrpides N."/>
            <person name="Ivanova N."/>
            <person name="Ovchinnikova G."/>
            <person name="Pagani I."/>
            <person name="Sobecky P.A."/>
            <person name="Martinez R.J."/>
            <person name="Woyke T."/>
        </authorList>
    </citation>
    <scope>NUCLEOTIDE SEQUENCE [LARGE SCALE GENOMIC DNA]</scope>
    <source>
        <strain evidence="3">Y9602</strain>
    </source>
</reference>
<feature type="chain" id="PRO_5002609173" evidence="1">
    <location>
        <begin position="19"/>
        <end position="121"/>
    </location>
</feature>
<dbReference type="AlphaFoldDB" id="A0A0H3FEH2"/>
<organism evidence="2 3">
    <name type="scientific">Rahnella sp. (strain Y9602)</name>
    <dbReference type="NCBI Taxonomy" id="2703885"/>
    <lineage>
        <taxon>Bacteria</taxon>
        <taxon>Pseudomonadati</taxon>
        <taxon>Pseudomonadota</taxon>
        <taxon>Gammaproteobacteria</taxon>
        <taxon>Enterobacterales</taxon>
        <taxon>Yersiniaceae</taxon>
        <taxon>Rahnella</taxon>
    </lineage>
</organism>
<dbReference type="HOGENOM" id="CLU_2035015_0_0_6"/>
<name>A0A0H3FEH2_RAHSY</name>
<evidence type="ECO:0000313" key="2">
    <source>
        <dbReference type="EMBL" id="ADW74475.1"/>
    </source>
</evidence>
<gene>
    <name evidence="2" type="ordered locus">Rahaq_2879</name>
</gene>
<reference evidence="2 3" key="2">
    <citation type="journal article" date="2012" name="J. Bacteriol.">
        <title>Complete Genome Sequence of Rahnella sp. Strain Y9602, a Gammaproteobacterium Isolate from Metal- and Radionuclide-Contaminated Soil.</title>
        <authorList>
            <person name="Martinez R.J."/>
            <person name="Bruce D."/>
            <person name="Detter C."/>
            <person name="Goodwin L.A."/>
            <person name="Han J."/>
            <person name="Han C.S."/>
            <person name="Held B."/>
            <person name="Land M.L."/>
            <person name="Mikhailova N."/>
            <person name="Nolan M."/>
            <person name="Pennacchio L."/>
            <person name="Pitluck S."/>
            <person name="Tapia R."/>
            <person name="Woyke T."/>
            <person name="Sobecky P.A."/>
        </authorList>
    </citation>
    <scope>NUCLEOTIDE SEQUENCE [LARGE SCALE GENOMIC DNA]</scope>
    <source>
        <strain evidence="2 3">Y9602</strain>
    </source>
</reference>
<keyword evidence="1" id="KW-0732">Signal</keyword>
<feature type="signal peptide" evidence="1">
    <location>
        <begin position="1"/>
        <end position="18"/>
    </location>
</feature>
<dbReference type="Proteomes" id="UP000007257">
    <property type="component" value="Chromosome"/>
</dbReference>
<sequence precursor="true">MKFVLGFAALVLPFAVSAAFVNPMEFDGSEAQKQEVIEYIKARVKADYCDGAVNMCQPTTLRMMEKQNLTAFKNLTKAKNKEILDKVIGDYCEGAVNMCTYATLDMMYKQNLKASGEQLSW</sequence>
<proteinExistence type="predicted"/>
<accession>A0A0H3FEH2</accession>
<protein>
    <submittedName>
        <fullName evidence="2">Uncharacterized protein</fullName>
    </submittedName>
</protein>
<evidence type="ECO:0000313" key="3">
    <source>
        <dbReference type="Proteomes" id="UP000007257"/>
    </source>
</evidence>
<evidence type="ECO:0000256" key="1">
    <source>
        <dbReference type="SAM" id="SignalP"/>
    </source>
</evidence>
<dbReference type="EMBL" id="CP002505">
    <property type="protein sequence ID" value="ADW74475.1"/>
    <property type="molecule type" value="Genomic_DNA"/>
</dbReference>
<dbReference type="KEGG" id="rah:Rahaq_2879"/>
<dbReference type="eggNOG" id="ENOG5033A4N">
    <property type="taxonomic scope" value="Bacteria"/>
</dbReference>
<dbReference type="OrthoDB" id="5878398at2"/>